<keyword evidence="2" id="KW-1185">Reference proteome</keyword>
<name>A0ACA9RCM6_9GLOM</name>
<evidence type="ECO:0000313" key="2">
    <source>
        <dbReference type="Proteomes" id="UP000789920"/>
    </source>
</evidence>
<comment type="caution">
    <text evidence="1">The sequence shown here is derived from an EMBL/GenBank/DDBJ whole genome shotgun (WGS) entry which is preliminary data.</text>
</comment>
<reference evidence="1" key="1">
    <citation type="submission" date="2021-06" db="EMBL/GenBank/DDBJ databases">
        <authorList>
            <person name="Kallberg Y."/>
            <person name="Tangrot J."/>
            <person name="Rosling A."/>
        </authorList>
    </citation>
    <scope>NUCLEOTIDE SEQUENCE</scope>
    <source>
        <strain evidence="1">MA461A</strain>
    </source>
</reference>
<proteinExistence type="predicted"/>
<protein>
    <submittedName>
        <fullName evidence="1">18875_t:CDS:1</fullName>
    </submittedName>
</protein>
<sequence length="113" mass="12879">FTSFTNQSIYNISIDQEKVFAKSTTNLLKEIRTISNRVEHVKINDSFALFVKELNDKYPLSQENIKDPLIAKTKGRPNNTSHNKLNIELATKKTYICSICSSTKHNSRSCPSK</sequence>
<dbReference type="Proteomes" id="UP000789920">
    <property type="component" value="Unassembled WGS sequence"/>
</dbReference>
<accession>A0ACA9RCM6</accession>
<feature type="non-terminal residue" evidence="1">
    <location>
        <position position="1"/>
    </location>
</feature>
<evidence type="ECO:0000313" key="1">
    <source>
        <dbReference type="EMBL" id="CAG8786432.1"/>
    </source>
</evidence>
<gene>
    <name evidence="1" type="ORF">RPERSI_LOCUS18382</name>
</gene>
<organism evidence="1 2">
    <name type="scientific">Racocetra persica</name>
    <dbReference type="NCBI Taxonomy" id="160502"/>
    <lineage>
        <taxon>Eukaryota</taxon>
        <taxon>Fungi</taxon>
        <taxon>Fungi incertae sedis</taxon>
        <taxon>Mucoromycota</taxon>
        <taxon>Glomeromycotina</taxon>
        <taxon>Glomeromycetes</taxon>
        <taxon>Diversisporales</taxon>
        <taxon>Gigasporaceae</taxon>
        <taxon>Racocetra</taxon>
    </lineage>
</organism>
<dbReference type="EMBL" id="CAJVQC010048601">
    <property type="protein sequence ID" value="CAG8786432.1"/>
    <property type="molecule type" value="Genomic_DNA"/>
</dbReference>